<reference evidence="2 3" key="1">
    <citation type="submission" date="2019-02" db="EMBL/GenBank/DDBJ databases">
        <title>Deep-cultivation of Planctomycetes and their phenomic and genomic characterization uncovers novel biology.</title>
        <authorList>
            <person name="Wiegand S."/>
            <person name="Jogler M."/>
            <person name="Boedeker C."/>
            <person name="Pinto D."/>
            <person name="Vollmers J."/>
            <person name="Rivas-Marin E."/>
            <person name="Kohn T."/>
            <person name="Peeters S.H."/>
            <person name="Heuer A."/>
            <person name="Rast P."/>
            <person name="Oberbeckmann S."/>
            <person name="Bunk B."/>
            <person name="Jeske O."/>
            <person name="Meyerdierks A."/>
            <person name="Storesund J.E."/>
            <person name="Kallscheuer N."/>
            <person name="Luecker S."/>
            <person name="Lage O.M."/>
            <person name="Pohl T."/>
            <person name="Merkel B.J."/>
            <person name="Hornburger P."/>
            <person name="Mueller R.-W."/>
            <person name="Bruemmer F."/>
            <person name="Labrenz M."/>
            <person name="Spormann A.M."/>
            <person name="Op den Camp H."/>
            <person name="Overmann J."/>
            <person name="Amann R."/>
            <person name="Jetten M.S.M."/>
            <person name="Mascher T."/>
            <person name="Medema M.H."/>
            <person name="Devos D.P."/>
            <person name="Kaster A.-K."/>
            <person name="Ovreas L."/>
            <person name="Rohde M."/>
            <person name="Galperin M.Y."/>
            <person name="Jogler C."/>
        </authorList>
    </citation>
    <scope>NUCLEOTIDE SEQUENCE [LARGE SCALE GENOMIC DNA]</scope>
    <source>
        <strain evidence="2 3">Poly30</strain>
    </source>
</reference>
<proteinExistence type="predicted"/>
<keyword evidence="1" id="KW-0732">Signal</keyword>
<feature type="signal peptide" evidence="1">
    <location>
        <begin position="1"/>
        <end position="21"/>
    </location>
</feature>
<accession>A0A518EW87</accession>
<dbReference type="SUPFAM" id="SSF49899">
    <property type="entry name" value="Concanavalin A-like lectins/glucanases"/>
    <property type="match status" value="1"/>
</dbReference>
<sequence precursor="true">MRISRLALYLAPLSLAASAQAQDVLHYWDFSTTDDVIGGVTSNVVGTPDLSLHPTYGEAYPGAGASLNTLINGVNGGSGFLSATVFTGPTPGLQLGMDDYSVSAWFYDDFAGDADARGPRLFDCLSGTSIGLQQAGDAAGSFGFRSDDDLGGVNIVAPVGFPFQDRWVHVVVTVDRTANVISFYVDGAFLESQAFITASTGLALTGDIFPSQDLFIGAINDGINSGGAQTQGMDDLAFYRGLLQPGDIAALASGAVTPLDFQRVGTDLCSPATANSTGDPAALRGFGSGVASDNDLTLVVTDLPAQSTGYFITSQDTILVANPGNSVGDLCIASFSLGRYSATPQNTGAGSMVSMAIDLTSIPIQPAGPVAATAGSTWYWQYWYRDMDTMGAAVSNFSDAVCVVFE</sequence>
<dbReference type="Gene3D" id="2.60.120.200">
    <property type="match status" value="1"/>
</dbReference>
<gene>
    <name evidence="2" type="ORF">Poly30_38790</name>
</gene>
<protein>
    <recommendedName>
        <fullName evidence="4">LamG-like jellyroll fold domain-containing protein</fullName>
    </recommendedName>
</protein>
<name>A0A518EW87_9BACT</name>
<dbReference type="Pfam" id="PF13385">
    <property type="entry name" value="Laminin_G_3"/>
    <property type="match status" value="1"/>
</dbReference>
<organism evidence="2 3">
    <name type="scientific">Saltatorellus ferox</name>
    <dbReference type="NCBI Taxonomy" id="2528018"/>
    <lineage>
        <taxon>Bacteria</taxon>
        <taxon>Pseudomonadati</taxon>
        <taxon>Planctomycetota</taxon>
        <taxon>Planctomycetia</taxon>
        <taxon>Planctomycetia incertae sedis</taxon>
        <taxon>Saltatorellus</taxon>
    </lineage>
</organism>
<evidence type="ECO:0000313" key="2">
    <source>
        <dbReference type="EMBL" id="QDV08341.1"/>
    </source>
</evidence>
<dbReference type="Proteomes" id="UP000320390">
    <property type="component" value="Chromosome"/>
</dbReference>
<feature type="chain" id="PRO_5021863825" description="LamG-like jellyroll fold domain-containing protein" evidence="1">
    <location>
        <begin position="22"/>
        <end position="406"/>
    </location>
</feature>
<evidence type="ECO:0000256" key="1">
    <source>
        <dbReference type="SAM" id="SignalP"/>
    </source>
</evidence>
<evidence type="ECO:0008006" key="4">
    <source>
        <dbReference type="Google" id="ProtNLM"/>
    </source>
</evidence>
<keyword evidence="3" id="KW-1185">Reference proteome</keyword>
<dbReference type="EMBL" id="CP036434">
    <property type="protein sequence ID" value="QDV08341.1"/>
    <property type="molecule type" value="Genomic_DNA"/>
</dbReference>
<dbReference type="InterPro" id="IPR013320">
    <property type="entry name" value="ConA-like_dom_sf"/>
</dbReference>
<dbReference type="RefSeq" id="WP_145200821.1">
    <property type="nucleotide sequence ID" value="NZ_CP036434.1"/>
</dbReference>
<dbReference type="AlphaFoldDB" id="A0A518EW87"/>
<evidence type="ECO:0000313" key="3">
    <source>
        <dbReference type="Proteomes" id="UP000320390"/>
    </source>
</evidence>
<dbReference type="OrthoDB" id="259433at2"/>